<reference evidence="14" key="1">
    <citation type="journal article" date="2015" name="J. Biotechnol.">
        <title>Complete genome sequence of the actinobacterium Streptomyces glaucescens GLA.O (DSM 40922) consisting of a linear chromosome and one linear plasmid.</title>
        <authorList>
            <person name="Ortseifen V."/>
            <person name="Winkler A."/>
            <person name="Albersmeier A."/>
            <person name="Wendler S."/>
            <person name="Puhler A."/>
            <person name="Kalinowski J."/>
            <person name="Ruckert C."/>
        </authorList>
    </citation>
    <scope>NUCLEOTIDE SEQUENCE [LARGE SCALE GENOMIC DNA]</scope>
    <source>
        <strain evidence="14">DSM 40922 / GLA O</strain>
    </source>
</reference>
<dbReference type="InterPro" id="IPR003961">
    <property type="entry name" value="FN3_dom"/>
</dbReference>
<dbReference type="PANTHER" id="PTHR34876:SF4">
    <property type="entry name" value="1,4-BETA-D-GLUCAN CELLOBIOHYDROLASE C-RELATED"/>
    <property type="match status" value="1"/>
</dbReference>
<feature type="active site" evidence="8">
    <location>
        <position position="145"/>
    </location>
</feature>
<proteinExistence type="inferred from homology"/>
<evidence type="ECO:0000313" key="13">
    <source>
        <dbReference type="EMBL" id="AIS01270.1"/>
    </source>
</evidence>
<dbReference type="InterPro" id="IPR036116">
    <property type="entry name" value="FN3_sf"/>
</dbReference>
<feature type="domain" description="Fibronectin type-III" evidence="11">
    <location>
        <begin position="497"/>
        <end position="584"/>
    </location>
</feature>
<evidence type="ECO:0000259" key="11">
    <source>
        <dbReference type="PROSITE" id="PS50853"/>
    </source>
</evidence>
<dbReference type="PROSITE" id="PS51172">
    <property type="entry name" value="CBM3"/>
    <property type="match status" value="1"/>
</dbReference>
<dbReference type="Gene3D" id="3.20.20.40">
    <property type="entry name" value="1, 4-beta cellobiohydrolase"/>
    <property type="match status" value="1"/>
</dbReference>
<organism evidence="13 14">
    <name type="scientific">Streptomyces glaucescens</name>
    <dbReference type="NCBI Taxonomy" id="1907"/>
    <lineage>
        <taxon>Bacteria</taxon>
        <taxon>Bacillati</taxon>
        <taxon>Actinomycetota</taxon>
        <taxon>Actinomycetes</taxon>
        <taxon>Kitasatosporales</taxon>
        <taxon>Streptomycetaceae</taxon>
        <taxon>Streptomyces</taxon>
    </lineage>
</organism>
<dbReference type="SUPFAM" id="SSF49384">
    <property type="entry name" value="Carbohydrate-binding domain"/>
    <property type="match status" value="1"/>
</dbReference>
<dbReference type="eggNOG" id="COG3934">
    <property type="taxonomic scope" value="Bacteria"/>
</dbReference>
<keyword evidence="2 9" id="KW-0378">Hydrolase</keyword>
<evidence type="ECO:0000256" key="8">
    <source>
        <dbReference type="PROSITE-ProRule" id="PRU10056"/>
    </source>
</evidence>
<dbReference type="SMART" id="SM00060">
    <property type="entry name" value="FN3"/>
    <property type="match status" value="1"/>
</dbReference>
<evidence type="ECO:0000256" key="5">
    <source>
        <dbReference type="ARBA" id="ARBA00023277"/>
    </source>
</evidence>
<dbReference type="InterPro" id="IPR016288">
    <property type="entry name" value="Beta_cellobiohydrolase"/>
</dbReference>
<dbReference type="InterPro" id="IPR001524">
    <property type="entry name" value="Glyco_hydro_6_CS"/>
</dbReference>
<evidence type="ECO:0000256" key="4">
    <source>
        <dbReference type="ARBA" id="ARBA00023157"/>
    </source>
</evidence>
<feature type="region of interest" description="Disordered" evidence="10">
    <location>
        <begin position="409"/>
        <end position="451"/>
    </location>
</feature>
<dbReference type="InterPro" id="IPR036966">
    <property type="entry name" value="CBM3_sf"/>
</dbReference>
<dbReference type="CDD" id="cd00063">
    <property type="entry name" value="FN3"/>
    <property type="match status" value="1"/>
</dbReference>
<feature type="region of interest" description="Disordered" evidence="10">
    <location>
        <begin position="478"/>
        <end position="498"/>
    </location>
</feature>
<dbReference type="PROSITE" id="PS50853">
    <property type="entry name" value="FN3"/>
    <property type="match status" value="1"/>
</dbReference>
<dbReference type="Pfam" id="PF00942">
    <property type="entry name" value="CBM_3"/>
    <property type="match status" value="1"/>
</dbReference>
<evidence type="ECO:0000313" key="14">
    <source>
        <dbReference type="Proteomes" id="UP000029482"/>
    </source>
</evidence>
<evidence type="ECO:0000256" key="1">
    <source>
        <dbReference type="ARBA" id="ARBA00022729"/>
    </source>
</evidence>
<evidence type="ECO:0000256" key="10">
    <source>
        <dbReference type="SAM" id="MobiDB-lite"/>
    </source>
</evidence>
<dbReference type="GO" id="GO:0030248">
    <property type="term" value="F:cellulose binding"/>
    <property type="evidence" value="ECO:0007669"/>
    <property type="project" value="InterPro"/>
</dbReference>
<dbReference type="InterPro" id="IPR001956">
    <property type="entry name" value="CBM3"/>
</dbReference>
<dbReference type="PANTHER" id="PTHR34876">
    <property type="match status" value="1"/>
</dbReference>
<dbReference type="GO" id="GO:0004553">
    <property type="term" value="F:hydrolase activity, hydrolyzing O-glycosyl compounds"/>
    <property type="evidence" value="ECO:0007669"/>
    <property type="project" value="InterPro"/>
</dbReference>
<feature type="region of interest" description="Disordered" evidence="10">
    <location>
        <begin position="1"/>
        <end position="20"/>
    </location>
</feature>
<protein>
    <recommendedName>
        <fullName evidence="9">Glucanase</fullName>
        <ecNumber evidence="9">3.2.1.-</ecNumber>
    </recommendedName>
</protein>
<dbReference type="eggNOG" id="COG5297">
    <property type="taxonomic scope" value="Bacteria"/>
</dbReference>
<dbReference type="Gene3D" id="2.60.40.10">
    <property type="entry name" value="Immunoglobulins"/>
    <property type="match status" value="1"/>
</dbReference>
<dbReference type="RefSeq" id="WP_043504968.1">
    <property type="nucleotide sequence ID" value="NZ_CP009438.1"/>
</dbReference>
<evidence type="ECO:0000256" key="7">
    <source>
        <dbReference type="ARBA" id="ARBA00023326"/>
    </source>
</evidence>
<dbReference type="Pfam" id="PF01341">
    <property type="entry name" value="Glyco_hydro_6"/>
    <property type="match status" value="1"/>
</dbReference>
<dbReference type="KEGG" id="sgu:SGLAU_26660"/>
<feature type="compositionally biased region" description="Basic and acidic residues" evidence="10">
    <location>
        <begin position="1"/>
        <end position="12"/>
    </location>
</feature>
<keyword evidence="3 9" id="KW-0136">Cellulose degradation</keyword>
<evidence type="ECO:0000256" key="2">
    <source>
        <dbReference type="ARBA" id="ARBA00022801"/>
    </source>
</evidence>
<keyword evidence="5 9" id="KW-0119">Carbohydrate metabolism</keyword>
<dbReference type="SUPFAM" id="SSF49265">
    <property type="entry name" value="Fibronectin type III"/>
    <property type="match status" value="1"/>
</dbReference>
<dbReference type="GO" id="GO:0030245">
    <property type="term" value="P:cellulose catabolic process"/>
    <property type="evidence" value="ECO:0007669"/>
    <property type="project" value="UniProtKB-KW"/>
</dbReference>
<dbReference type="Proteomes" id="UP000029482">
    <property type="component" value="Chromosome"/>
</dbReference>
<dbReference type="EC" id="3.2.1.-" evidence="9"/>
<sequence>MTDRTRRADARPRRPHRKRTAALATAVSTLLLGAAAQLTATDAAAAEAHVDNPFAGASFYVNPDYARLVDGSIAQTTDATLKARMERVKSYPTAVWLDRIAAIHGGEVNAGRKSLADHLDLALAQKKPGQPIVATFVVYDLPGRDCAALASNGELPLTAAGLARYKSEYIDEIAKVFADPKYQDIRITTVIEPDGLPNLVTNLSDPECAQAKSSGIQVDAIRYALNKLHAIPNVYTYLDFAHSGWLGWDNNLTQTTQLYTDVAKGTTAGLRSVDGLVTNVSNYTPLAEPFLPDPNKTVGGNMIKSGKYYEWNPNFDESDFTKAVHAALVAQGWPSSTGMVVDTSRNGWGGAARPTAESTSTVLDTYVSQSKVDRRAHRGLWCNVNGAGLGQPPQASPAGYPDSHLDAFLWVKPPGESDGASKDIPNEEGKRPDPMCNPDYTAPNAGGNPTGAMPDAPLAGHWFHNQFSMLVRNAYPAVPTDGGGGPGDPVDTTAPTAPTGLRATARTASSVSLAWTAATDDVGVTGYDVYRDGTKVNAAPVTSTTFTDTGLSAATAYGYTVRARDAAGNVSAASAALSVTTEAGGGGPDPAGGLKVTYKNNDASAGDNAIRPGLRIANTGSSAVDLTKVTARYYFTRDGGSPTVNAFCDYAAVGCANLRLRVVPLSTPVAGADAYLEVAFAAGTLAAGRDTGDIQLRMAKSDWSAFDETGDYSRTTATAYADAPRVPAYLAGDLAWGTPPA</sequence>
<dbReference type="PROSITE" id="PS00655">
    <property type="entry name" value="GLYCOSYL_HYDROL_F6_1"/>
    <property type="match status" value="1"/>
</dbReference>
<dbReference type="Pfam" id="PF00041">
    <property type="entry name" value="fn3"/>
    <property type="match status" value="1"/>
</dbReference>
<gene>
    <name evidence="13" type="primary">guxA1</name>
    <name evidence="13" type="ORF">SGLAU_26660</name>
</gene>
<keyword evidence="14" id="KW-1185">Reference proteome</keyword>
<keyword evidence="7 9" id="KW-0624">Polysaccharide degradation</keyword>
<dbReference type="PRINTS" id="PR00733">
    <property type="entry name" value="GLHYDRLASE6"/>
</dbReference>
<dbReference type="AlphaFoldDB" id="A0A089XJA3"/>
<comment type="similarity">
    <text evidence="9">Belongs to the glycosyl hydrolase family 6.</text>
</comment>
<dbReference type="Gene3D" id="2.60.40.710">
    <property type="entry name" value="Endoglucanase-like"/>
    <property type="match status" value="1"/>
</dbReference>
<dbReference type="SUPFAM" id="SSF51989">
    <property type="entry name" value="Glycosyl hydrolases family 6, cellulases"/>
    <property type="match status" value="1"/>
</dbReference>
<dbReference type="InterPro" id="IPR013783">
    <property type="entry name" value="Ig-like_fold"/>
</dbReference>
<dbReference type="InterPro" id="IPR008965">
    <property type="entry name" value="CBM2/CBM3_carb-bd_dom_sf"/>
</dbReference>
<feature type="domain" description="CBM3" evidence="12">
    <location>
        <begin position="590"/>
        <end position="741"/>
    </location>
</feature>
<dbReference type="OrthoDB" id="309899at2"/>
<evidence type="ECO:0000256" key="6">
    <source>
        <dbReference type="ARBA" id="ARBA00023295"/>
    </source>
</evidence>
<evidence type="ECO:0000259" key="12">
    <source>
        <dbReference type="PROSITE" id="PS51172"/>
    </source>
</evidence>
<evidence type="ECO:0000256" key="3">
    <source>
        <dbReference type="ARBA" id="ARBA00023001"/>
    </source>
</evidence>
<dbReference type="InterPro" id="IPR036434">
    <property type="entry name" value="Beta_cellobiohydrolase_sf"/>
</dbReference>
<feature type="compositionally biased region" description="Basic and acidic residues" evidence="10">
    <location>
        <begin position="419"/>
        <end position="433"/>
    </location>
</feature>
<dbReference type="FunFam" id="2.60.40.10:FF:001114">
    <property type="entry name" value="Chitinase A1"/>
    <property type="match status" value="1"/>
</dbReference>
<dbReference type="EMBL" id="CP009438">
    <property type="protein sequence ID" value="AIS01270.1"/>
    <property type="molecule type" value="Genomic_DNA"/>
</dbReference>
<dbReference type="STRING" id="1907.SGLAU_26660"/>
<keyword evidence="6 9" id="KW-0326">Glycosidase</keyword>
<dbReference type="HOGENOM" id="CLU_015488_3_0_11"/>
<evidence type="ECO:0000256" key="9">
    <source>
        <dbReference type="RuleBase" id="RU361186"/>
    </source>
</evidence>
<accession>A0A089XJA3</accession>
<name>A0A089XJA3_STRGA</name>
<dbReference type="SMART" id="SM01067">
    <property type="entry name" value="CBM_3"/>
    <property type="match status" value="1"/>
</dbReference>
<keyword evidence="1" id="KW-0732">Signal</keyword>
<feature type="compositionally biased region" description="Low complexity" evidence="10">
    <location>
        <begin position="488"/>
        <end position="498"/>
    </location>
</feature>
<keyword evidence="4" id="KW-1015">Disulfide bond</keyword>